<name>R7ZX63_9BACT</name>
<organism evidence="1 2">
    <name type="scientific">Lunatimonas lonarensis</name>
    <dbReference type="NCBI Taxonomy" id="1232681"/>
    <lineage>
        <taxon>Bacteria</taxon>
        <taxon>Pseudomonadati</taxon>
        <taxon>Bacteroidota</taxon>
        <taxon>Cytophagia</taxon>
        <taxon>Cytophagales</taxon>
        <taxon>Cyclobacteriaceae</taxon>
    </lineage>
</organism>
<evidence type="ECO:0000313" key="2">
    <source>
        <dbReference type="Proteomes" id="UP000013909"/>
    </source>
</evidence>
<gene>
    <name evidence="1" type="ORF">ADIS_0657</name>
</gene>
<reference evidence="1 2" key="1">
    <citation type="submission" date="2013-02" db="EMBL/GenBank/DDBJ databases">
        <title>A novel strain isolated from Lonar lake, Maharashtra, India.</title>
        <authorList>
            <person name="Singh A."/>
        </authorList>
    </citation>
    <scope>NUCLEOTIDE SEQUENCE [LARGE SCALE GENOMIC DNA]</scope>
    <source>
        <strain evidence="1 2">AK24</strain>
    </source>
</reference>
<accession>R7ZX63</accession>
<proteinExistence type="predicted"/>
<dbReference type="Proteomes" id="UP000013909">
    <property type="component" value="Unassembled WGS sequence"/>
</dbReference>
<sequence length="58" mass="6868">MSKIVWVGICQKMVGLGWRVRNYRGKLVNLAQNICRLLPVYAHWNLKHLKKLLDNSYE</sequence>
<protein>
    <submittedName>
        <fullName evidence="1">Uncharacterized protein</fullName>
    </submittedName>
</protein>
<dbReference type="AlphaFoldDB" id="R7ZX63"/>
<dbReference type="EMBL" id="AQHR01000022">
    <property type="protein sequence ID" value="EON78760.1"/>
    <property type="molecule type" value="Genomic_DNA"/>
</dbReference>
<keyword evidence="2" id="KW-1185">Reference proteome</keyword>
<dbReference type="STRING" id="1232681.ADIS_0657"/>
<comment type="caution">
    <text evidence="1">The sequence shown here is derived from an EMBL/GenBank/DDBJ whole genome shotgun (WGS) entry which is preliminary data.</text>
</comment>
<evidence type="ECO:0000313" key="1">
    <source>
        <dbReference type="EMBL" id="EON78760.1"/>
    </source>
</evidence>